<dbReference type="AlphaFoldDB" id="A0A1Y0IQT9"/>
<dbReference type="EMBL" id="CP021434">
    <property type="protein sequence ID" value="ARU62640.1"/>
    <property type="molecule type" value="Genomic_DNA"/>
</dbReference>
<dbReference type="SUPFAM" id="SSF48452">
    <property type="entry name" value="TPR-like"/>
    <property type="match status" value="1"/>
</dbReference>
<dbReference type="GO" id="GO:0003677">
    <property type="term" value="F:DNA binding"/>
    <property type="evidence" value="ECO:0007669"/>
    <property type="project" value="InterPro"/>
</dbReference>
<gene>
    <name evidence="3" type="ORF">CBW65_17925</name>
</gene>
<dbReference type="InterPro" id="IPR011990">
    <property type="entry name" value="TPR-like_helical_dom_sf"/>
</dbReference>
<dbReference type="SUPFAM" id="SSF47413">
    <property type="entry name" value="lambda repressor-like DNA-binding domains"/>
    <property type="match status" value="1"/>
</dbReference>
<organism evidence="3 4">
    <name type="scientific">Tumebacillus avium</name>
    <dbReference type="NCBI Taxonomy" id="1903704"/>
    <lineage>
        <taxon>Bacteria</taxon>
        <taxon>Bacillati</taxon>
        <taxon>Bacillota</taxon>
        <taxon>Bacilli</taxon>
        <taxon>Bacillales</taxon>
        <taxon>Alicyclobacillaceae</taxon>
        <taxon>Tumebacillus</taxon>
    </lineage>
</organism>
<dbReference type="Gene3D" id="1.25.40.10">
    <property type="entry name" value="Tetratricopeptide repeat domain"/>
    <property type="match status" value="1"/>
</dbReference>
<dbReference type="CDD" id="cd00093">
    <property type="entry name" value="HTH_XRE"/>
    <property type="match status" value="1"/>
</dbReference>
<protein>
    <recommendedName>
        <fullName evidence="2">HTH cro/C1-type domain-containing protein</fullName>
    </recommendedName>
</protein>
<evidence type="ECO:0000256" key="1">
    <source>
        <dbReference type="SAM" id="MobiDB-lite"/>
    </source>
</evidence>
<proteinExistence type="predicted"/>
<dbReference type="RefSeq" id="WP_087457999.1">
    <property type="nucleotide sequence ID" value="NZ_CP021434.1"/>
</dbReference>
<dbReference type="InterPro" id="IPR001387">
    <property type="entry name" value="Cro/C1-type_HTH"/>
</dbReference>
<dbReference type="SMART" id="SM00530">
    <property type="entry name" value="HTH_XRE"/>
    <property type="match status" value="1"/>
</dbReference>
<keyword evidence="4" id="KW-1185">Reference proteome</keyword>
<dbReference type="Proteomes" id="UP000195437">
    <property type="component" value="Chromosome"/>
</dbReference>
<sequence length="390" mass="44830">MSQLTAPTHTVVDNIPLWLRIREIMKEQGSSYSLTAMAGRLGMSRETLRLMLSGEREIYSFELEKITQDLKIPLARLLQEDIVELKPAYAILIDQGRLEEAMELAKYRESIAIGLSEKVFSSASVAWVYFWKEEMDTAKGIIHEALAAAEEVNKKYAFQGVLTRVFVVFLNIYTHTEELDKVLGIVERLKPLLHSDPINMGVLYVALAKMKYASFENAEAKMYMYKCLELFIECANRDRIGRAYINTAIAEYADRNYEQAKELLETGKEYWENDKVRLLGLKELAKTHLKLREFQAAESLIRTALRTESFEQLMDIKASLIILLSRAAGSTSYAESVAMNLRYPKQARYHAYRHLTLVNKQEKFLRRGKSAQGKSQGRIPTKRFPLDKNF</sequence>
<feature type="domain" description="HTH cro/C1-type" evidence="2">
    <location>
        <begin position="21"/>
        <end position="85"/>
    </location>
</feature>
<dbReference type="PROSITE" id="PS50943">
    <property type="entry name" value="HTH_CROC1"/>
    <property type="match status" value="1"/>
</dbReference>
<dbReference type="InterPro" id="IPR010982">
    <property type="entry name" value="Lambda_DNA-bd_dom_sf"/>
</dbReference>
<dbReference type="Gene3D" id="1.10.260.40">
    <property type="entry name" value="lambda repressor-like DNA-binding domains"/>
    <property type="match status" value="1"/>
</dbReference>
<reference evidence="4" key="1">
    <citation type="submission" date="2017-05" db="EMBL/GenBank/DDBJ databases">
        <authorList>
            <person name="Sung H."/>
        </authorList>
    </citation>
    <scope>NUCLEOTIDE SEQUENCE [LARGE SCALE GENOMIC DNA]</scope>
    <source>
        <strain evidence="4">AR23208</strain>
    </source>
</reference>
<dbReference type="OrthoDB" id="2380504at2"/>
<feature type="region of interest" description="Disordered" evidence="1">
    <location>
        <begin position="367"/>
        <end position="390"/>
    </location>
</feature>
<accession>A0A1Y0IQT9</accession>
<evidence type="ECO:0000259" key="2">
    <source>
        <dbReference type="PROSITE" id="PS50943"/>
    </source>
</evidence>
<dbReference type="KEGG" id="tum:CBW65_17925"/>
<evidence type="ECO:0000313" key="3">
    <source>
        <dbReference type="EMBL" id="ARU62640.1"/>
    </source>
</evidence>
<evidence type="ECO:0000313" key="4">
    <source>
        <dbReference type="Proteomes" id="UP000195437"/>
    </source>
</evidence>
<name>A0A1Y0IQT9_9BACL</name>